<reference evidence="5 6" key="1">
    <citation type="submission" date="2019-08" db="EMBL/GenBank/DDBJ databases">
        <title>In-depth cultivation of the pig gut microbiome towards novel bacterial diversity and tailored functional studies.</title>
        <authorList>
            <person name="Wylensek D."/>
            <person name="Hitch T.C.A."/>
            <person name="Clavel T."/>
        </authorList>
    </citation>
    <scope>NUCLEOTIDE SEQUENCE [LARGE SCALE GENOMIC DNA]</scope>
    <source>
        <strain evidence="5 6">Bifido-178-WT-2B</strain>
    </source>
</reference>
<feature type="transmembrane region" description="Helical" evidence="2">
    <location>
        <begin position="48"/>
        <end position="70"/>
    </location>
</feature>
<dbReference type="PROSITE" id="PS00018">
    <property type="entry name" value="EF_HAND_1"/>
    <property type="match status" value="1"/>
</dbReference>
<keyword evidence="6" id="KW-1185">Reference proteome</keyword>
<dbReference type="Pfam" id="PF13240">
    <property type="entry name" value="Zn_Ribbon_1"/>
    <property type="match status" value="1"/>
</dbReference>
<sequence>MKCPKCGSMNKAGAKFCKNCGSPLTQQKPKPVAQMTSSRAVPKKQNKLVLALALLVVLLAAFYGWGSFYYSKDKQIDRIVVKMQEPTKDLSKDVFTKTASFQVTKDSVEPLQKYYHDHPSVANELASKWKSESGEQAGKDAVSLQKSGHWLLFLPRYKLQVATYKPTVVTNHANAKITVDGRSAGTVKTSGKQYVQRLAPVIAGTHAFVISSSVGTSSASVNVFSDAAIDLSIHTASFQVSAPDAPNGSIYINGEKVGTLDGDGNKTFINYLLTKNMSLYVKKTDGSRSETISDFGRIISRDPKKARSNDDEIVAVNGSWVLKPEWNDDDADADASSASSSEDSNDDRDEDADSNDDADSESDDADESNRIDQDDLQEAVDGAWGNGDDDAADYYVGGEGNSSYQSIKRMHDSWDNADNISSYGETVTISKAHKKGDNIICDLRVTHHVVWTNKPTTNVVDQYVGTTLNDDYKIISMGHGSTISK</sequence>
<dbReference type="AlphaFoldDB" id="A0A6A8MEU9"/>
<evidence type="ECO:0000259" key="4">
    <source>
        <dbReference type="Pfam" id="PF22820"/>
    </source>
</evidence>
<dbReference type="PANTHER" id="PTHR40038:SF1">
    <property type="entry name" value="MEMBRANE-ASSOCIATED PROTEIN TCAA"/>
    <property type="match status" value="1"/>
</dbReference>
<gene>
    <name evidence="5" type="ORF">FYJ62_06395</name>
</gene>
<comment type="caution">
    <text evidence="5">The sequence shown here is derived from an EMBL/GenBank/DDBJ whole genome shotgun (WGS) entry which is preliminary data.</text>
</comment>
<dbReference type="Pfam" id="PF22820">
    <property type="entry name" value="TcaA_3rd_4th"/>
    <property type="match status" value="1"/>
</dbReference>
<keyword evidence="2" id="KW-0472">Membrane</keyword>
<proteinExistence type="predicted"/>
<dbReference type="InterPro" id="IPR018247">
    <property type="entry name" value="EF_Hand_1_Ca_BS"/>
</dbReference>
<dbReference type="PANTHER" id="PTHR40038">
    <property type="entry name" value="MEMBRANE-ASSOCIATED PROTEIN TCAA"/>
    <property type="match status" value="1"/>
</dbReference>
<evidence type="ECO:0000313" key="5">
    <source>
        <dbReference type="EMBL" id="MST87272.1"/>
    </source>
</evidence>
<dbReference type="OrthoDB" id="2327418at2"/>
<dbReference type="RefSeq" id="WP_154548891.1">
    <property type="nucleotide sequence ID" value="NZ_VUMX01000015.1"/>
</dbReference>
<dbReference type="InterPro" id="IPR054530">
    <property type="entry name" value="TcaA_4th"/>
</dbReference>
<feature type="domain" description="Zinc-ribbon" evidence="3">
    <location>
        <begin position="2"/>
        <end position="24"/>
    </location>
</feature>
<accession>A0A6A8MEU9</accession>
<feature type="compositionally biased region" description="Acidic residues" evidence="1">
    <location>
        <begin position="343"/>
        <end position="366"/>
    </location>
</feature>
<name>A0A6A8MEU9_9LACO</name>
<feature type="domain" description="TcaA 4th" evidence="4">
    <location>
        <begin position="244"/>
        <end position="285"/>
    </location>
</feature>
<evidence type="ECO:0000256" key="2">
    <source>
        <dbReference type="SAM" id="Phobius"/>
    </source>
</evidence>
<keyword evidence="2" id="KW-1133">Transmembrane helix</keyword>
<dbReference type="Proteomes" id="UP000438120">
    <property type="component" value="Unassembled WGS sequence"/>
</dbReference>
<organism evidence="5 6">
    <name type="scientific">Lactobacillus porci</name>
    <dbReference type="NCBI Taxonomy" id="2012477"/>
    <lineage>
        <taxon>Bacteria</taxon>
        <taxon>Bacillati</taxon>
        <taxon>Bacillota</taxon>
        <taxon>Bacilli</taxon>
        <taxon>Lactobacillales</taxon>
        <taxon>Lactobacillaceae</taxon>
        <taxon>Lactobacillus</taxon>
    </lineage>
</organism>
<protein>
    <submittedName>
        <fullName evidence="5">Zinc-ribbon domain-containing protein</fullName>
    </submittedName>
</protein>
<evidence type="ECO:0000313" key="6">
    <source>
        <dbReference type="Proteomes" id="UP000438120"/>
    </source>
</evidence>
<dbReference type="InterPro" id="IPR026870">
    <property type="entry name" value="Zinc_ribbon_dom"/>
</dbReference>
<keyword evidence="2" id="KW-0812">Transmembrane</keyword>
<feature type="region of interest" description="Disordered" evidence="1">
    <location>
        <begin position="324"/>
        <end position="388"/>
    </location>
</feature>
<dbReference type="EMBL" id="VUMX01000015">
    <property type="protein sequence ID" value="MST87272.1"/>
    <property type="molecule type" value="Genomic_DNA"/>
</dbReference>
<evidence type="ECO:0000256" key="1">
    <source>
        <dbReference type="SAM" id="MobiDB-lite"/>
    </source>
</evidence>
<evidence type="ECO:0000259" key="3">
    <source>
        <dbReference type="Pfam" id="PF13240"/>
    </source>
</evidence>